<dbReference type="AlphaFoldDB" id="Q5BWE8"/>
<proteinExistence type="evidence at transcript level"/>
<dbReference type="EMBL" id="AY812388">
    <property type="protein sequence ID" value="AAX28277.2"/>
    <property type="molecule type" value="mRNA"/>
</dbReference>
<feature type="non-terminal residue" evidence="1">
    <location>
        <position position="162"/>
    </location>
</feature>
<sequence>MGYNMKIQTDSISNFDKSNIDNNINNNNNSCYNNHDYLSPTTEILLPKNLLDSPVVNDQLFVTSTSFSNSQMNKQKNSYLSIPIMHLKTDNNCIVDSSTIISTETTTNDNKSIDECFKGFYLTMTNSNVNFIINDPYIIENLILIPMTKSFLYLMKKWEHEI</sequence>
<name>Q5BWE8_SCHJA</name>
<accession>Q5BWE8</accession>
<protein>
    <submittedName>
        <fullName evidence="1">SJCHGC07571 protein</fullName>
    </submittedName>
</protein>
<organism evidence="1">
    <name type="scientific">Schistosoma japonicum</name>
    <name type="common">Blood fluke</name>
    <dbReference type="NCBI Taxonomy" id="6182"/>
    <lineage>
        <taxon>Eukaryota</taxon>
        <taxon>Metazoa</taxon>
        <taxon>Spiralia</taxon>
        <taxon>Lophotrochozoa</taxon>
        <taxon>Platyhelminthes</taxon>
        <taxon>Trematoda</taxon>
        <taxon>Digenea</taxon>
        <taxon>Strigeidida</taxon>
        <taxon>Schistosomatoidea</taxon>
        <taxon>Schistosomatidae</taxon>
        <taxon>Schistosoma</taxon>
    </lineage>
</organism>
<reference evidence="1" key="1">
    <citation type="journal article" date="2006" name="PLoS Pathog.">
        <title>New perspectives on host-parasite interplay by comparative transcriptomic and proteomic analyses of Schistosoma japonicum.</title>
        <authorList>
            <person name="Liu F."/>
            <person name="Lu J."/>
            <person name="Hu W."/>
            <person name="Wang S.Y."/>
            <person name="Cui S.J."/>
            <person name="Chi M."/>
            <person name="Yan Q."/>
            <person name="Wang X.R."/>
            <person name="Song H.D."/>
            <person name="Xu X.N."/>
            <person name="Wang J.J."/>
            <person name="Zhang X.L."/>
            <person name="Zhang X."/>
            <person name="Wang Z.Q."/>
            <person name="Xue C.L."/>
            <person name="Brindley P.J."/>
            <person name="McManus D.P."/>
            <person name="Yang P.Y."/>
            <person name="Feng Z."/>
            <person name="Chen Z."/>
            <person name="Han Z.G."/>
        </authorList>
    </citation>
    <scope>NUCLEOTIDE SEQUENCE</scope>
</reference>
<evidence type="ECO:0000313" key="1">
    <source>
        <dbReference type="EMBL" id="AAX28277.2"/>
    </source>
</evidence>